<dbReference type="EMBL" id="MCFG01000076">
    <property type="protein sequence ID" value="ORX83294.1"/>
    <property type="molecule type" value="Genomic_DNA"/>
</dbReference>
<reference evidence="2 3" key="2">
    <citation type="submission" date="2016-08" db="EMBL/GenBank/DDBJ databases">
        <title>Pervasive Adenine N6-methylation of Active Genes in Fungi.</title>
        <authorList>
            <consortium name="DOE Joint Genome Institute"/>
            <person name="Mondo S.J."/>
            <person name="Dannebaum R.O."/>
            <person name="Kuo R.C."/>
            <person name="Labutti K."/>
            <person name="Haridas S."/>
            <person name="Kuo A."/>
            <person name="Salamov A."/>
            <person name="Ahrendt S.R."/>
            <person name="Lipzen A."/>
            <person name="Sullivan W."/>
            <person name="Andreopoulos W.B."/>
            <person name="Clum A."/>
            <person name="Lindquist E."/>
            <person name="Daum C."/>
            <person name="Ramamoorthy G.K."/>
            <person name="Gryganskyi A."/>
            <person name="Culley D."/>
            <person name="Magnuson J.K."/>
            <person name="James T.Y."/>
            <person name="O'Malley M.A."/>
            <person name="Stajich J.E."/>
            <person name="Spatafora J.W."/>
            <person name="Visel A."/>
            <person name="Grigoriev I.V."/>
        </authorList>
    </citation>
    <scope>NUCLEOTIDE SEQUENCE [LARGE SCALE GENOMIC DNA]</scope>
    <source>
        <strain evidence="2 3">S4</strain>
    </source>
</reference>
<feature type="compositionally biased region" description="Polar residues" evidence="1">
    <location>
        <begin position="31"/>
        <end position="41"/>
    </location>
</feature>
<comment type="caution">
    <text evidence="2">The sequence shown here is derived from an EMBL/GenBank/DDBJ whole genome shotgun (WGS) entry which is preliminary data.</text>
</comment>
<keyword evidence="3" id="KW-1185">Reference proteome</keyword>
<dbReference type="AlphaFoldDB" id="A0A1Y1XD46"/>
<evidence type="ECO:0000313" key="2">
    <source>
        <dbReference type="EMBL" id="ORX83294.1"/>
    </source>
</evidence>
<feature type="compositionally biased region" description="Low complexity" evidence="1">
    <location>
        <begin position="42"/>
        <end position="55"/>
    </location>
</feature>
<sequence>MENSSNGKIKLSKNCKIVKRIYCGLTEKHCSTGSHTKSGNCSTSNSTTTTTTTRTTTKDNN</sequence>
<evidence type="ECO:0000313" key="3">
    <source>
        <dbReference type="Proteomes" id="UP000193944"/>
    </source>
</evidence>
<reference evidence="2 3" key="1">
    <citation type="submission" date="2016-08" db="EMBL/GenBank/DDBJ databases">
        <title>A Parts List for Fungal Cellulosomes Revealed by Comparative Genomics.</title>
        <authorList>
            <consortium name="DOE Joint Genome Institute"/>
            <person name="Haitjema C.H."/>
            <person name="Gilmore S.P."/>
            <person name="Henske J.K."/>
            <person name="Solomon K.V."/>
            <person name="De Groot R."/>
            <person name="Kuo A."/>
            <person name="Mondo S.J."/>
            <person name="Salamov A.A."/>
            <person name="Labutti K."/>
            <person name="Zhao Z."/>
            <person name="Chiniquy J."/>
            <person name="Barry K."/>
            <person name="Brewer H.M."/>
            <person name="Purvine S.O."/>
            <person name="Wright A.T."/>
            <person name="Boxma B."/>
            <person name="Van Alen T."/>
            <person name="Hackstein J.H."/>
            <person name="Baker S.E."/>
            <person name="Grigoriev I.V."/>
            <person name="O'Malley M.A."/>
        </authorList>
    </citation>
    <scope>NUCLEOTIDE SEQUENCE [LARGE SCALE GENOMIC DNA]</scope>
    <source>
        <strain evidence="2 3">S4</strain>
    </source>
</reference>
<organism evidence="2 3">
    <name type="scientific">Anaeromyces robustus</name>
    <dbReference type="NCBI Taxonomy" id="1754192"/>
    <lineage>
        <taxon>Eukaryota</taxon>
        <taxon>Fungi</taxon>
        <taxon>Fungi incertae sedis</taxon>
        <taxon>Chytridiomycota</taxon>
        <taxon>Chytridiomycota incertae sedis</taxon>
        <taxon>Neocallimastigomycetes</taxon>
        <taxon>Neocallimastigales</taxon>
        <taxon>Neocallimastigaceae</taxon>
        <taxon>Anaeromyces</taxon>
    </lineage>
</organism>
<feature type="region of interest" description="Disordered" evidence="1">
    <location>
        <begin position="29"/>
        <end position="61"/>
    </location>
</feature>
<name>A0A1Y1XD46_9FUNG</name>
<proteinExistence type="predicted"/>
<dbReference type="Proteomes" id="UP000193944">
    <property type="component" value="Unassembled WGS sequence"/>
</dbReference>
<gene>
    <name evidence="2" type="ORF">BCR32DRAFT_278181</name>
</gene>
<protein>
    <submittedName>
        <fullName evidence="2">Uncharacterized protein</fullName>
    </submittedName>
</protein>
<accession>A0A1Y1XD46</accession>
<evidence type="ECO:0000256" key="1">
    <source>
        <dbReference type="SAM" id="MobiDB-lite"/>
    </source>
</evidence>